<gene>
    <name evidence="1" type="ORF">D1223_13890</name>
</gene>
<evidence type="ECO:0000313" key="1">
    <source>
        <dbReference type="EMBL" id="RIJ28469.1"/>
    </source>
</evidence>
<sequence>MSARNKYIVAAVAAVAVIGGGAAVAYYSNTRTAPEPLVTEQAEDDTGLDLAELEAPVEAEAVAVETIVDVADETLVADETIASDILTDTATAQPETLPAEVQPE</sequence>
<dbReference type="EMBL" id="QWFX01000013">
    <property type="protein sequence ID" value="RIJ28469.1"/>
    <property type="molecule type" value="Genomic_DNA"/>
</dbReference>
<accession>A0A399RFS3</accession>
<protein>
    <submittedName>
        <fullName evidence="1">Uncharacterized protein</fullName>
    </submittedName>
</protein>
<comment type="caution">
    <text evidence="1">The sequence shown here is derived from an EMBL/GenBank/DDBJ whole genome shotgun (WGS) entry which is preliminary data.</text>
</comment>
<name>A0A399RFS3_9PROT</name>
<organism evidence="1 2">
    <name type="scientific">Henriciella mobilis</name>
    <dbReference type="NCBI Taxonomy" id="2305467"/>
    <lineage>
        <taxon>Bacteria</taxon>
        <taxon>Pseudomonadati</taxon>
        <taxon>Pseudomonadota</taxon>
        <taxon>Alphaproteobacteria</taxon>
        <taxon>Hyphomonadales</taxon>
        <taxon>Hyphomonadaceae</taxon>
        <taxon>Henriciella</taxon>
    </lineage>
</organism>
<dbReference type="RefSeq" id="WP_119377004.1">
    <property type="nucleotide sequence ID" value="NZ_QWFX01000013.1"/>
</dbReference>
<keyword evidence="2" id="KW-1185">Reference proteome</keyword>
<dbReference type="AlphaFoldDB" id="A0A399RFS3"/>
<dbReference type="Proteomes" id="UP000266385">
    <property type="component" value="Unassembled WGS sequence"/>
</dbReference>
<reference evidence="1 2" key="1">
    <citation type="submission" date="2018-08" db="EMBL/GenBank/DDBJ databases">
        <title>Henriciella mobilis sp. nov., isolated from seawater.</title>
        <authorList>
            <person name="Cheng H."/>
            <person name="Wu Y.-H."/>
            <person name="Xu X.-W."/>
            <person name="Guo L.-L."/>
        </authorList>
    </citation>
    <scope>NUCLEOTIDE SEQUENCE [LARGE SCALE GENOMIC DNA]</scope>
    <source>
        <strain evidence="1 2">JN25</strain>
    </source>
</reference>
<proteinExistence type="predicted"/>
<evidence type="ECO:0000313" key="2">
    <source>
        <dbReference type="Proteomes" id="UP000266385"/>
    </source>
</evidence>